<organism evidence="2 3">
    <name type="scientific">Sphingomonas trueperi</name>
    <dbReference type="NCBI Taxonomy" id="53317"/>
    <lineage>
        <taxon>Bacteria</taxon>
        <taxon>Pseudomonadati</taxon>
        <taxon>Pseudomonadota</taxon>
        <taxon>Alphaproteobacteria</taxon>
        <taxon>Sphingomonadales</taxon>
        <taxon>Sphingomonadaceae</taxon>
        <taxon>Sphingomonas</taxon>
    </lineage>
</organism>
<sequence length="122" mass="12671">MRRLFLAAGGLMLVAVPAQAMSVAEFLAKVNALKAKGAMAMFSSDIGVLKREVEGASDAYRGDLAAAAAAGKKPSSCPPPKGQSKMGSKDLIAAFEKIPPAQRGISVKAAFAAMMQQRFPCK</sequence>
<evidence type="ECO:0000256" key="1">
    <source>
        <dbReference type="SAM" id="SignalP"/>
    </source>
</evidence>
<protein>
    <recommendedName>
        <fullName evidence="4">Rap1a immunity protein domain-containing protein</fullName>
    </recommendedName>
</protein>
<gene>
    <name evidence="2" type="ORF">GGR89_000586</name>
</gene>
<dbReference type="AlphaFoldDB" id="A0A7X5XVV3"/>
<evidence type="ECO:0000313" key="3">
    <source>
        <dbReference type="Proteomes" id="UP000531251"/>
    </source>
</evidence>
<dbReference type="RefSeq" id="WP_125976838.1">
    <property type="nucleotide sequence ID" value="NZ_BAAADY010000001.1"/>
</dbReference>
<evidence type="ECO:0008006" key="4">
    <source>
        <dbReference type="Google" id="ProtNLM"/>
    </source>
</evidence>
<reference evidence="2 3" key="1">
    <citation type="submission" date="2020-03" db="EMBL/GenBank/DDBJ databases">
        <title>Genomic Encyclopedia of Type Strains, Phase IV (KMG-IV): sequencing the most valuable type-strain genomes for metagenomic binning, comparative biology and taxonomic classification.</title>
        <authorList>
            <person name="Goeker M."/>
        </authorList>
    </citation>
    <scope>NUCLEOTIDE SEQUENCE [LARGE SCALE GENOMIC DNA]</scope>
    <source>
        <strain evidence="2 3">DSM 7225</strain>
    </source>
</reference>
<proteinExistence type="predicted"/>
<accession>A0A7X5XVV3</accession>
<evidence type="ECO:0000313" key="2">
    <source>
        <dbReference type="EMBL" id="NJB96294.1"/>
    </source>
</evidence>
<comment type="caution">
    <text evidence="2">The sequence shown here is derived from an EMBL/GenBank/DDBJ whole genome shotgun (WGS) entry which is preliminary data.</text>
</comment>
<keyword evidence="1" id="KW-0732">Signal</keyword>
<feature type="chain" id="PRO_5031004501" description="Rap1a immunity protein domain-containing protein" evidence="1">
    <location>
        <begin position="21"/>
        <end position="122"/>
    </location>
</feature>
<dbReference type="EMBL" id="JAATJB010000001">
    <property type="protein sequence ID" value="NJB96294.1"/>
    <property type="molecule type" value="Genomic_DNA"/>
</dbReference>
<keyword evidence="3" id="KW-1185">Reference proteome</keyword>
<dbReference type="Proteomes" id="UP000531251">
    <property type="component" value="Unassembled WGS sequence"/>
</dbReference>
<feature type="signal peptide" evidence="1">
    <location>
        <begin position="1"/>
        <end position="20"/>
    </location>
</feature>
<name>A0A7X5XVV3_9SPHN</name>